<dbReference type="AlphaFoldDB" id="A0A502FIH3"/>
<evidence type="ECO:0000313" key="4">
    <source>
        <dbReference type="Proteomes" id="UP000317078"/>
    </source>
</evidence>
<evidence type="ECO:0000259" key="2">
    <source>
        <dbReference type="PROSITE" id="PS50995"/>
    </source>
</evidence>
<dbReference type="RefSeq" id="WP_140885885.1">
    <property type="nucleotide sequence ID" value="NZ_RCZP01000030.1"/>
</dbReference>
<evidence type="ECO:0000256" key="1">
    <source>
        <dbReference type="SAM" id="MobiDB-lite"/>
    </source>
</evidence>
<sequence>MPVQGTPDQFVGILRDTIVALVRRDGPDLSARQLGVFLTVYLGEGPHTVRGLAASLNVSKPAITRALDRLGELDFARRKTDPQDRRSVLVQRTVKGAALLREMRTIMGEAAAASDEAKEAGAAAQPAGNVVAAKRAG</sequence>
<protein>
    <submittedName>
        <fullName evidence="3">MarR family transcriptional regulator</fullName>
    </submittedName>
</protein>
<reference evidence="3 4" key="1">
    <citation type="journal article" date="2019" name="Environ. Microbiol.">
        <title>Species interactions and distinct microbial communities in high Arctic permafrost affected cryosols are associated with the CH4 and CO2 gas fluxes.</title>
        <authorList>
            <person name="Altshuler I."/>
            <person name="Hamel J."/>
            <person name="Turney S."/>
            <person name="Magnuson E."/>
            <person name="Levesque R."/>
            <person name="Greer C."/>
            <person name="Whyte L.G."/>
        </authorList>
    </citation>
    <scope>NUCLEOTIDE SEQUENCE [LARGE SCALE GENOMIC DNA]</scope>
    <source>
        <strain evidence="3 4">S9.3B</strain>
    </source>
</reference>
<name>A0A502FIH3_9PROT</name>
<dbReference type="GO" id="GO:0003700">
    <property type="term" value="F:DNA-binding transcription factor activity"/>
    <property type="evidence" value="ECO:0007669"/>
    <property type="project" value="InterPro"/>
</dbReference>
<dbReference type="Pfam" id="PF01047">
    <property type="entry name" value="MarR"/>
    <property type="match status" value="1"/>
</dbReference>
<dbReference type="OrthoDB" id="9812268at2"/>
<dbReference type="EMBL" id="RCZP01000030">
    <property type="protein sequence ID" value="TPG49235.1"/>
    <property type="molecule type" value="Genomic_DNA"/>
</dbReference>
<dbReference type="SUPFAM" id="SSF46785">
    <property type="entry name" value="Winged helix' DNA-binding domain"/>
    <property type="match status" value="1"/>
</dbReference>
<dbReference type="GO" id="GO:0006950">
    <property type="term" value="P:response to stress"/>
    <property type="evidence" value="ECO:0007669"/>
    <property type="project" value="TreeGrafter"/>
</dbReference>
<gene>
    <name evidence="3" type="ORF">EAH89_22010</name>
</gene>
<accession>A0A502FIH3</accession>
<feature type="domain" description="HTH marR-type" evidence="2">
    <location>
        <begin position="1"/>
        <end position="132"/>
    </location>
</feature>
<organism evidence="3 4">
    <name type="scientific">Muricoccus nepalensis</name>
    <dbReference type="NCBI Taxonomy" id="1854500"/>
    <lineage>
        <taxon>Bacteria</taxon>
        <taxon>Pseudomonadati</taxon>
        <taxon>Pseudomonadota</taxon>
        <taxon>Alphaproteobacteria</taxon>
        <taxon>Acetobacterales</taxon>
        <taxon>Roseomonadaceae</taxon>
        <taxon>Muricoccus</taxon>
    </lineage>
</organism>
<keyword evidence="4" id="KW-1185">Reference proteome</keyword>
<dbReference type="InterPro" id="IPR036390">
    <property type="entry name" value="WH_DNA-bd_sf"/>
</dbReference>
<comment type="caution">
    <text evidence="3">The sequence shown here is derived from an EMBL/GenBank/DDBJ whole genome shotgun (WGS) entry which is preliminary data.</text>
</comment>
<feature type="region of interest" description="Disordered" evidence="1">
    <location>
        <begin position="116"/>
        <end position="137"/>
    </location>
</feature>
<dbReference type="InterPro" id="IPR036388">
    <property type="entry name" value="WH-like_DNA-bd_sf"/>
</dbReference>
<dbReference type="PANTHER" id="PTHR33164:SF43">
    <property type="entry name" value="HTH-TYPE TRANSCRIPTIONAL REPRESSOR YETL"/>
    <property type="match status" value="1"/>
</dbReference>
<dbReference type="InterPro" id="IPR039422">
    <property type="entry name" value="MarR/SlyA-like"/>
</dbReference>
<evidence type="ECO:0000313" key="3">
    <source>
        <dbReference type="EMBL" id="TPG49235.1"/>
    </source>
</evidence>
<dbReference type="SMART" id="SM00347">
    <property type="entry name" value="HTH_MARR"/>
    <property type="match status" value="1"/>
</dbReference>
<dbReference type="Proteomes" id="UP000317078">
    <property type="component" value="Unassembled WGS sequence"/>
</dbReference>
<dbReference type="Gene3D" id="1.10.10.10">
    <property type="entry name" value="Winged helix-like DNA-binding domain superfamily/Winged helix DNA-binding domain"/>
    <property type="match status" value="1"/>
</dbReference>
<dbReference type="PANTHER" id="PTHR33164">
    <property type="entry name" value="TRANSCRIPTIONAL REGULATOR, MARR FAMILY"/>
    <property type="match status" value="1"/>
</dbReference>
<proteinExistence type="predicted"/>
<dbReference type="PROSITE" id="PS50995">
    <property type="entry name" value="HTH_MARR_2"/>
    <property type="match status" value="1"/>
</dbReference>
<dbReference type="InterPro" id="IPR000835">
    <property type="entry name" value="HTH_MarR-typ"/>
</dbReference>